<evidence type="ECO:0000313" key="2">
    <source>
        <dbReference type="Proteomes" id="UP000003987"/>
    </source>
</evidence>
<reference evidence="1 2" key="1">
    <citation type="submission" date="2009-06" db="EMBL/GenBank/DDBJ databases">
        <title>The Genome Sequence of Lactobacillus coleohominis strain 101-4-CHN.</title>
        <authorList>
            <consortium name="The Broad Institute Genome Sequencing Platform"/>
            <person name="Ward D."/>
            <person name="Young S.K."/>
            <person name="Zeng Q."/>
            <person name="Koehrsen M."/>
            <person name="Alvarado L."/>
            <person name="Berlin A."/>
            <person name="Borenstein D."/>
            <person name="Chen Z."/>
            <person name="Engels R."/>
            <person name="Freedman E."/>
            <person name="Gellesch M."/>
            <person name="Goldberg J."/>
            <person name="Griggs A."/>
            <person name="Gujja S."/>
            <person name="Heiman D."/>
            <person name="Hepburn T."/>
            <person name="Howarth C."/>
            <person name="Jen D."/>
            <person name="Larson L."/>
            <person name="Lewis B."/>
            <person name="Mehta T."/>
            <person name="Park D."/>
            <person name="Pearson M."/>
            <person name="Roberts A."/>
            <person name="Saif S."/>
            <person name="Shea T."/>
            <person name="Shenoy N."/>
            <person name="Sisk P."/>
            <person name="Stolte C."/>
            <person name="Sykes S."/>
            <person name="Walk T."/>
            <person name="White J."/>
            <person name="Yandava C."/>
            <person name="Liu Y."/>
            <person name="Xu Q."/>
            <person name="Lander E."/>
            <person name="Nusbaum C."/>
            <person name="Galagan J."/>
            <person name="Birren B."/>
        </authorList>
    </citation>
    <scope>NUCLEOTIDE SEQUENCE [LARGE SCALE GENOMIC DNA]</scope>
    <source>
        <strain evidence="1 2">101-4-CHN</strain>
    </source>
</reference>
<proteinExistence type="predicted"/>
<dbReference type="RefSeq" id="WP_006916046.1">
    <property type="nucleotide sequence ID" value="NZ_GG698802.1"/>
</dbReference>
<protein>
    <submittedName>
        <fullName evidence="1">Uncharacterized protein</fullName>
    </submittedName>
</protein>
<dbReference type="STRING" id="575594.HMPREF0501_00299"/>
<name>C7XUD3_9LACO</name>
<organism evidence="1 2">
    <name type="scientific">Limosilactobacillus coleohominis 101-4-CHN</name>
    <dbReference type="NCBI Taxonomy" id="575594"/>
    <lineage>
        <taxon>Bacteria</taxon>
        <taxon>Bacillati</taxon>
        <taxon>Bacillota</taxon>
        <taxon>Bacilli</taxon>
        <taxon>Lactobacillales</taxon>
        <taxon>Lactobacillaceae</taxon>
        <taxon>Limosilactobacillus</taxon>
    </lineage>
</organism>
<dbReference type="EMBL" id="GG698802">
    <property type="protein sequence ID" value="EEU30894.1"/>
    <property type="molecule type" value="Genomic_DNA"/>
</dbReference>
<dbReference type="AlphaFoldDB" id="C7XUD3"/>
<dbReference type="Proteomes" id="UP000003987">
    <property type="component" value="Unassembled WGS sequence"/>
</dbReference>
<gene>
    <name evidence="1" type="ORF">HMPREF0501_00299</name>
</gene>
<dbReference type="HOGENOM" id="CLU_3136966_0_0_9"/>
<accession>C7XUD3</accession>
<keyword evidence="2" id="KW-1185">Reference proteome</keyword>
<sequence length="49" mass="5639">MEELIWQTDSQTMVSYLMETGYDEGDVTRVVQILEETKKVLHDATPGNH</sequence>
<evidence type="ECO:0000313" key="1">
    <source>
        <dbReference type="EMBL" id="EEU30894.1"/>
    </source>
</evidence>